<name>A0A9Q1C8P0_HOLLE</name>
<dbReference type="GO" id="GO:0008194">
    <property type="term" value="F:UDP-glycosyltransferase activity"/>
    <property type="evidence" value="ECO:0007669"/>
    <property type="project" value="InterPro"/>
</dbReference>
<dbReference type="PANTHER" id="PTHR48043">
    <property type="entry name" value="EG:EG0003.4 PROTEIN-RELATED"/>
    <property type="match status" value="1"/>
</dbReference>
<dbReference type="Gene3D" id="3.40.50.2000">
    <property type="entry name" value="Glycogen Phosphorylase B"/>
    <property type="match status" value="2"/>
</dbReference>
<dbReference type="FunFam" id="3.40.50.2000:FF:000021">
    <property type="entry name" value="UDP-glucuronosyltransferase"/>
    <property type="match status" value="1"/>
</dbReference>
<evidence type="ECO:0000256" key="2">
    <source>
        <dbReference type="ARBA" id="ARBA00022676"/>
    </source>
</evidence>
<dbReference type="InterPro" id="IPR050271">
    <property type="entry name" value="UDP-glycosyltransferase"/>
</dbReference>
<keyword evidence="4" id="KW-1133">Transmembrane helix</keyword>
<keyword evidence="4" id="KW-0472">Membrane</keyword>
<evidence type="ECO:0000313" key="5">
    <source>
        <dbReference type="EMBL" id="KAJ8040420.1"/>
    </source>
</evidence>
<dbReference type="PANTHER" id="PTHR48043:SF145">
    <property type="entry name" value="FI06409P-RELATED"/>
    <property type="match status" value="1"/>
</dbReference>
<sequence length="548" mass="62549">METYLLLGGYSSFYRFVYLFVVIQSHINKSHASKILFFNGMGEGSHYFYASSLAEELSSRGHDVTFLLGEKFKFRANNPVHKDMFNFIFVSNKGSLDKCFQHATEEAFEGKMIFLDYNFLDWYGQELSKDCEAIFSPTILEQLQWHQFDLLMCDPLWPCSIALGDYLGVEKIALMPISSSAAILTLLGNPTSSAITATFGRSYPEKMNFSQRLANFVFSHLGVWLLSLLSDSPYRHILDPFHVRSYSESLKTINVYILASDHLLDQKIPTMPGMVKASGLTIRPPKPLPKNLEDFMKSSGDSGVIIFSLGSYVTHMPKRLVKIFQEVFAGLPQKVLWQCKDVDTLPKDNMPVNVKTMTWLPQLDLLAHNKTKLLFYQGGINGVYEAIYHAVPILVMPLSADQHDIAQRIVERGIGLKIDVTQLSTALIQQRVETLIKDSKYKNTVKHLSTVFRDQPQSPRDRAAFMVEHVLRYGSDHLRSPVHDLNFLQLNLLDVYAFLIFLIICLCFILYRFCKGIIYLFARVRTVLPNGRAQVQRRQISGERLHND</sequence>
<keyword evidence="4" id="KW-0812">Transmembrane</keyword>
<protein>
    <submittedName>
        <fullName evidence="5">UDP-glucuronosyltransferase 1-2</fullName>
    </submittedName>
</protein>
<accession>A0A9Q1C8P0</accession>
<reference evidence="5" key="1">
    <citation type="submission" date="2021-10" db="EMBL/GenBank/DDBJ databases">
        <title>Tropical sea cucumber genome reveals ecological adaptation and Cuvierian tubules defense mechanism.</title>
        <authorList>
            <person name="Chen T."/>
        </authorList>
    </citation>
    <scope>NUCLEOTIDE SEQUENCE</scope>
    <source>
        <strain evidence="5">Nanhai2018</strain>
        <tissue evidence="5">Muscle</tissue>
    </source>
</reference>
<evidence type="ECO:0000256" key="4">
    <source>
        <dbReference type="SAM" id="Phobius"/>
    </source>
</evidence>
<dbReference type="SUPFAM" id="SSF53756">
    <property type="entry name" value="UDP-Glycosyltransferase/glycogen phosphorylase"/>
    <property type="match status" value="1"/>
</dbReference>
<evidence type="ECO:0000256" key="3">
    <source>
        <dbReference type="ARBA" id="ARBA00022679"/>
    </source>
</evidence>
<evidence type="ECO:0000313" key="6">
    <source>
        <dbReference type="Proteomes" id="UP001152320"/>
    </source>
</evidence>
<gene>
    <name evidence="5" type="ORF">HOLleu_14702</name>
</gene>
<keyword evidence="2" id="KW-0328">Glycosyltransferase</keyword>
<proteinExistence type="inferred from homology"/>
<evidence type="ECO:0000256" key="1">
    <source>
        <dbReference type="ARBA" id="ARBA00009995"/>
    </source>
</evidence>
<dbReference type="AlphaFoldDB" id="A0A9Q1C8P0"/>
<dbReference type="Proteomes" id="UP001152320">
    <property type="component" value="Chromosome 6"/>
</dbReference>
<dbReference type="OrthoDB" id="5835829at2759"/>
<organism evidence="5 6">
    <name type="scientific">Holothuria leucospilota</name>
    <name type="common">Black long sea cucumber</name>
    <name type="synonym">Mertensiothuria leucospilota</name>
    <dbReference type="NCBI Taxonomy" id="206669"/>
    <lineage>
        <taxon>Eukaryota</taxon>
        <taxon>Metazoa</taxon>
        <taxon>Echinodermata</taxon>
        <taxon>Eleutherozoa</taxon>
        <taxon>Echinozoa</taxon>
        <taxon>Holothuroidea</taxon>
        <taxon>Aspidochirotacea</taxon>
        <taxon>Aspidochirotida</taxon>
        <taxon>Holothuriidae</taxon>
        <taxon>Holothuria</taxon>
    </lineage>
</organism>
<feature type="transmembrane region" description="Helical" evidence="4">
    <location>
        <begin position="495"/>
        <end position="514"/>
    </location>
</feature>
<comment type="caution">
    <text evidence="5">The sequence shown here is derived from an EMBL/GenBank/DDBJ whole genome shotgun (WGS) entry which is preliminary data.</text>
</comment>
<dbReference type="Pfam" id="PF00201">
    <property type="entry name" value="UDPGT"/>
    <property type="match status" value="1"/>
</dbReference>
<dbReference type="CDD" id="cd03784">
    <property type="entry name" value="GT1_Gtf-like"/>
    <property type="match status" value="1"/>
</dbReference>
<keyword evidence="6" id="KW-1185">Reference proteome</keyword>
<dbReference type="EMBL" id="JAIZAY010000006">
    <property type="protein sequence ID" value="KAJ8040420.1"/>
    <property type="molecule type" value="Genomic_DNA"/>
</dbReference>
<keyword evidence="3" id="KW-0808">Transferase</keyword>
<comment type="similarity">
    <text evidence="1">Belongs to the UDP-glycosyltransferase family.</text>
</comment>
<dbReference type="InterPro" id="IPR002213">
    <property type="entry name" value="UDP_glucos_trans"/>
</dbReference>